<evidence type="ECO:0000313" key="3">
    <source>
        <dbReference type="Proteomes" id="UP001152300"/>
    </source>
</evidence>
<proteinExistence type="predicted"/>
<dbReference type="EMBL" id="JAPEIS010000008">
    <property type="protein sequence ID" value="KAJ8063728.1"/>
    <property type="molecule type" value="Genomic_DNA"/>
</dbReference>
<gene>
    <name evidence="2" type="ORF">OCU04_007591</name>
</gene>
<protein>
    <submittedName>
        <fullName evidence="2">Uncharacterized protein</fullName>
    </submittedName>
</protein>
<sequence length="139" mass="15612">MILQAAHQITSQYIHQEYTYTSDFAESGWDLSSSYSFQPPFNACMDSCIVYNSTATKYSGAACDIFDPMDFSRNKGCCFLKYGMGTLSTSRLRKLLVHNTPKEIPYRTTEIPQIATSHPNSPSNFAPQTSRHSVYQAAK</sequence>
<evidence type="ECO:0000313" key="2">
    <source>
        <dbReference type="EMBL" id="KAJ8063728.1"/>
    </source>
</evidence>
<feature type="region of interest" description="Disordered" evidence="1">
    <location>
        <begin position="111"/>
        <end position="132"/>
    </location>
</feature>
<organism evidence="2 3">
    <name type="scientific">Sclerotinia nivalis</name>
    <dbReference type="NCBI Taxonomy" id="352851"/>
    <lineage>
        <taxon>Eukaryota</taxon>
        <taxon>Fungi</taxon>
        <taxon>Dikarya</taxon>
        <taxon>Ascomycota</taxon>
        <taxon>Pezizomycotina</taxon>
        <taxon>Leotiomycetes</taxon>
        <taxon>Helotiales</taxon>
        <taxon>Sclerotiniaceae</taxon>
        <taxon>Sclerotinia</taxon>
    </lineage>
</organism>
<reference evidence="2" key="1">
    <citation type="submission" date="2022-11" db="EMBL/GenBank/DDBJ databases">
        <title>Genome Resource of Sclerotinia nivalis Strain SnTB1, a Plant Pathogen Isolated from American Ginseng.</title>
        <authorList>
            <person name="Fan S."/>
        </authorList>
    </citation>
    <scope>NUCLEOTIDE SEQUENCE</scope>
    <source>
        <strain evidence="2">SnTB1</strain>
    </source>
</reference>
<accession>A0A9X0AK33</accession>
<keyword evidence="3" id="KW-1185">Reference proteome</keyword>
<evidence type="ECO:0000256" key="1">
    <source>
        <dbReference type="SAM" id="MobiDB-lite"/>
    </source>
</evidence>
<dbReference type="Proteomes" id="UP001152300">
    <property type="component" value="Unassembled WGS sequence"/>
</dbReference>
<name>A0A9X0AK33_9HELO</name>
<dbReference type="AlphaFoldDB" id="A0A9X0AK33"/>
<comment type="caution">
    <text evidence="2">The sequence shown here is derived from an EMBL/GenBank/DDBJ whole genome shotgun (WGS) entry which is preliminary data.</text>
</comment>